<dbReference type="Proteomes" id="UP000199650">
    <property type="component" value="Unassembled WGS sequence"/>
</dbReference>
<feature type="transmembrane region" description="Helical" evidence="1">
    <location>
        <begin position="66"/>
        <end position="86"/>
    </location>
</feature>
<dbReference type="EMBL" id="FOJB01000003">
    <property type="protein sequence ID" value="SEW38078.1"/>
    <property type="molecule type" value="Genomic_DNA"/>
</dbReference>
<feature type="chain" id="PRO_5011606067" description="Cytochrome C oxidase subunit IV" evidence="2">
    <location>
        <begin position="25"/>
        <end position="87"/>
    </location>
</feature>
<sequence>MSNAVLTRALVLLIALSMATTVFAGVLPDAGPIFVLTVLILSGLKSFVILSDYLGLRAAPTFRGGFTAFLIGFLGLAALLYALPFAM</sequence>
<dbReference type="STRING" id="1173584.SAMN05444851_3356"/>
<gene>
    <name evidence="3" type="ORF">SAMN05444851_3356</name>
</gene>
<evidence type="ECO:0000256" key="1">
    <source>
        <dbReference type="SAM" id="Phobius"/>
    </source>
</evidence>
<accession>A0A1I0RCW5</accession>
<keyword evidence="1" id="KW-0472">Membrane</keyword>
<keyword evidence="2" id="KW-0732">Signal</keyword>
<feature type="transmembrane region" description="Helical" evidence="1">
    <location>
        <begin position="34"/>
        <end position="54"/>
    </location>
</feature>
<evidence type="ECO:0000256" key="2">
    <source>
        <dbReference type="SAM" id="SignalP"/>
    </source>
</evidence>
<evidence type="ECO:0000313" key="3">
    <source>
        <dbReference type="EMBL" id="SEW38078.1"/>
    </source>
</evidence>
<organism evidence="3 4">
    <name type="scientific">Aliiroseovarius sediminilitoris</name>
    <dbReference type="NCBI Taxonomy" id="1173584"/>
    <lineage>
        <taxon>Bacteria</taxon>
        <taxon>Pseudomonadati</taxon>
        <taxon>Pseudomonadota</taxon>
        <taxon>Alphaproteobacteria</taxon>
        <taxon>Rhodobacterales</taxon>
        <taxon>Paracoccaceae</taxon>
        <taxon>Aliiroseovarius</taxon>
    </lineage>
</organism>
<proteinExistence type="predicted"/>
<keyword evidence="4" id="KW-1185">Reference proteome</keyword>
<dbReference type="RefSeq" id="WP_091433667.1">
    <property type="nucleotide sequence ID" value="NZ_FOJB01000003.1"/>
</dbReference>
<reference evidence="3 4" key="1">
    <citation type="submission" date="2016-10" db="EMBL/GenBank/DDBJ databases">
        <authorList>
            <person name="de Groot N.N."/>
        </authorList>
    </citation>
    <scope>NUCLEOTIDE SEQUENCE [LARGE SCALE GENOMIC DNA]</scope>
    <source>
        <strain evidence="3 4">DSM 29439</strain>
    </source>
</reference>
<protein>
    <recommendedName>
        <fullName evidence="5">Cytochrome C oxidase subunit IV</fullName>
    </recommendedName>
</protein>
<dbReference type="AlphaFoldDB" id="A0A1I0RCW5"/>
<name>A0A1I0RCW5_9RHOB</name>
<keyword evidence="1" id="KW-0812">Transmembrane</keyword>
<feature type="signal peptide" evidence="2">
    <location>
        <begin position="1"/>
        <end position="24"/>
    </location>
</feature>
<evidence type="ECO:0008006" key="5">
    <source>
        <dbReference type="Google" id="ProtNLM"/>
    </source>
</evidence>
<evidence type="ECO:0000313" key="4">
    <source>
        <dbReference type="Proteomes" id="UP000199650"/>
    </source>
</evidence>
<keyword evidence="1" id="KW-1133">Transmembrane helix</keyword>
<dbReference type="OrthoDB" id="7873828at2"/>